<evidence type="ECO:0000313" key="3">
    <source>
        <dbReference type="Proteomes" id="UP001209570"/>
    </source>
</evidence>
<organism evidence="2 3">
    <name type="scientific">Pythium insidiosum</name>
    <name type="common">Pythiosis disease agent</name>
    <dbReference type="NCBI Taxonomy" id="114742"/>
    <lineage>
        <taxon>Eukaryota</taxon>
        <taxon>Sar</taxon>
        <taxon>Stramenopiles</taxon>
        <taxon>Oomycota</taxon>
        <taxon>Peronosporomycetes</taxon>
        <taxon>Pythiales</taxon>
        <taxon>Pythiaceae</taxon>
        <taxon>Pythium</taxon>
    </lineage>
</organism>
<keyword evidence="3" id="KW-1185">Reference proteome</keyword>
<dbReference type="AlphaFoldDB" id="A0AAD5LZD2"/>
<evidence type="ECO:0000256" key="1">
    <source>
        <dbReference type="SAM" id="MobiDB-lite"/>
    </source>
</evidence>
<gene>
    <name evidence="2" type="ORF">P43SY_011175</name>
</gene>
<dbReference type="Proteomes" id="UP001209570">
    <property type="component" value="Unassembled WGS sequence"/>
</dbReference>
<proteinExistence type="predicted"/>
<accession>A0AAD5LZD2</accession>
<reference evidence="2" key="1">
    <citation type="submission" date="2021-12" db="EMBL/GenBank/DDBJ databases">
        <title>Prjna785345.</title>
        <authorList>
            <person name="Rujirawat T."/>
            <person name="Krajaejun T."/>
        </authorList>
    </citation>
    <scope>NUCLEOTIDE SEQUENCE</scope>
    <source>
        <strain evidence="2">Pi057C3</strain>
    </source>
</reference>
<feature type="region of interest" description="Disordered" evidence="1">
    <location>
        <begin position="92"/>
        <end position="112"/>
    </location>
</feature>
<name>A0AAD5LZD2_PYTIN</name>
<comment type="caution">
    <text evidence="2">The sequence shown here is derived from an EMBL/GenBank/DDBJ whole genome shotgun (WGS) entry which is preliminary data.</text>
</comment>
<sequence length="112" mass="12173">MPGMTAVVPIVYGRRFAQQLQVWLCRGPNWLTTLVVDEEGRPKSVRVANVSTKPVVLAARTAVAHLVEEGHLPDRTTRGDGPTARVMLAEARTAPESADPVERPVLPAERLA</sequence>
<protein>
    <submittedName>
        <fullName evidence="2">Uncharacterized protein</fullName>
    </submittedName>
</protein>
<evidence type="ECO:0000313" key="2">
    <source>
        <dbReference type="EMBL" id="KAJ0390356.1"/>
    </source>
</evidence>
<dbReference type="EMBL" id="JAKCXM010002229">
    <property type="protein sequence ID" value="KAJ0390356.1"/>
    <property type="molecule type" value="Genomic_DNA"/>
</dbReference>